<accession>A0A643JRZ8</accession>
<feature type="coiled-coil region" evidence="1">
    <location>
        <begin position="26"/>
        <end position="60"/>
    </location>
</feature>
<evidence type="ECO:0000313" key="2">
    <source>
        <dbReference type="EMBL" id="KAB1184760.1"/>
    </source>
</evidence>
<organism evidence="2">
    <name type="scientific">Haloferax sp. CBA1149</name>
    <dbReference type="NCBI Taxonomy" id="2650753"/>
    <lineage>
        <taxon>Archaea</taxon>
        <taxon>Methanobacteriati</taxon>
        <taxon>Methanobacteriota</taxon>
        <taxon>Stenosarchaea group</taxon>
        <taxon>Halobacteria</taxon>
        <taxon>Halobacteriales</taxon>
        <taxon>Haloferacaceae</taxon>
        <taxon>Haloferax</taxon>
    </lineage>
</organism>
<dbReference type="RefSeq" id="WP_151139924.1">
    <property type="nucleotide sequence ID" value="NZ_VZUS01000006.1"/>
</dbReference>
<evidence type="ECO:0000256" key="1">
    <source>
        <dbReference type="SAM" id="Coils"/>
    </source>
</evidence>
<name>A0A643JRZ8_9EURY</name>
<comment type="caution">
    <text evidence="2">The sequence shown here is derived from an EMBL/GenBank/DDBJ whole genome shotgun (WGS) entry which is preliminary data.</text>
</comment>
<dbReference type="EMBL" id="VZUS01000006">
    <property type="protein sequence ID" value="KAB1184760.1"/>
    <property type="molecule type" value="Genomic_DNA"/>
</dbReference>
<keyword evidence="1" id="KW-0175">Coiled coil</keyword>
<reference evidence="2" key="1">
    <citation type="submission" date="2019-09" db="EMBL/GenBank/DDBJ databases">
        <title>Genomic analysis of Haloferax sp. CBA1149.</title>
        <authorList>
            <person name="Roh S.W."/>
        </authorList>
    </citation>
    <scope>NUCLEOTIDE SEQUENCE</scope>
    <source>
        <strain evidence="2">CBA1149</strain>
    </source>
</reference>
<dbReference type="AlphaFoldDB" id="A0A643JRZ8"/>
<proteinExistence type="predicted"/>
<protein>
    <submittedName>
        <fullName evidence="2">Uncharacterized protein</fullName>
    </submittedName>
</protein>
<gene>
    <name evidence="2" type="ORF">Hfx1149_16975</name>
</gene>
<sequence>MSTLVNNSLLDKVEACEEKSNNIAVAKNTEAEVESATRDIRRLNQKLETLEGTAKELAFHVAVLEKVFDDTAPAAVNRAIETAEQAADISDDVLIEHANKGSIVSLEQAVDDAESQLGTATDKTITKIDGTHRDGWKAKLSSARELNQIIGGGDNEFISFIDTMRSFLDQSIRNTQENPHSLAVRWDSLTDRWEQNTEKHGWEAFQTQHELKDKTIEELKRFTDDKPVRLSDLSMETLREVKQVPELEQALQLELRKR</sequence>